<dbReference type="Gene3D" id="3.10.20.30">
    <property type="match status" value="1"/>
</dbReference>
<keyword evidence="19" id="KW-0915">Sodium</keyword>
<feature type="domain" description="FAD-binding FR-type" evidence="28">
    <location>
        <begin position="128"/>
        <end position="268"/>
    </location>
</feature>
<keyword evidence="10" id="KW-0997">Cell inner membrane</keyword>
<evidence type="ECO:0000256" key="11">
    <source>
        <dbReference type="ARBA" id="ARBA00022630"/>
    </source>
</evidence>
<evidence type="ECO:0000256" key="16">
    <source>
        <dbReference type="ARBA" id="ARBA00023004"/>
    </source>
</evidence>
<dbReference type="Proteomes" id="UP000216188">
    <property type="component" value="Unassembled WGS sequence"/>
</dbReference>
<name>A0A256GNA1_9HYPH</name>
<dbReference type="InterPro" id="IPR012675">
    <property type="entry name" value="Beta-grasp_dom_sf"/>
</dbReference>
<comment type="similarity">
    <text evidence="4">Belongs to the NqrF family.</text>
</comment>
<keyword evidence="13" id="KW-0479">Metal-binding</keyword>
<comment type="function">
    <text evidence="2">NQR complex catalyzes the reduction of ubiquinone-1 to ubiquinol by two successive reactions, coupled with the transport of Na(+) ions from the cytoplasm to the periplasm. The first step is catalyzed by NqrF, which accepts electrons from NADH and reduces ubiquinone-1 to ubisemiquinone by a one-electron transfer pathway.</text>
</comment>
<dbReference type="Gene3D" id="3.40.50.80">
    <property type="entry name" value="Nucleotide-binding domain of ferredoxin-NADP reductase (FNR) module"/>
    <property type="match status" value="1"/>
</dbReference>
<dbReference type="PANTHER" id="PTHR43644:SF1">
    <property type="entry name" value="NAD(P)H-FLAVIN REDUCTASE"/>
    <property type="match status" value="1"/>
</dbReference>
<evidence type="ECO:0000259" key="28">
    <source>
        <dbReference type="PROSITE" id="PS51384"/>
    </source>
</evidence>
<keyword evidence="17" id="KW-0411">Iron-sulfur</keyword>
<evidence type="ECO:0000256" key="15">
    <source>
        <dbReference type="ARBA" id="ARBA00022967"/>
    </source>
</evidence>
<evidence type="ECO:0000256" key="19">
    <source>
        <dbReference type="ARBA" id="ARBA00023053"/>
    </source>
</evidence>
<keyword evidence="16" id="KW-0408">Iron</keyword>
<dbReference type="GO" id="GO:0051537">
    <property type="term" value="F:2 iron, 2 sulfur cluster binding"/>
    <property type="evidence" value="ECO:0007669"/>
    <property type="project" value="UniProtKB-KW"/>
</dbReference>
<dbReference type="InterPro" id="IPR039261">
    <property type="entry name" value="FNR_nucleotide-bd"/>
</dbReference>
<keyword evidence="22" id="KW-0472">Membrane</keyword>
<keyword evidence="8" id="KW-0813">Transport</keyword>
<comment type="cofactor">
    <cofactor evidence="1">
        <name>FAD</name>
        <dbReference type="ChEBI" id="CHEBI:57692"/>
    </cofactor>
</comment>
<comment type="subcellular location">
    <subcellularLocation>
        <location evidence="3">Cell inner membrane</location>
    </subcellularLocation>
</comment>
<dbReference type="SUPFAM" id="SSF52343">
    <property type="entry name" value="Ferredoxin reductase-like, C-terminal NADP-linked domain"/>
    <property type="match status" value="1"/>
</dbReference>
<keyword evidence="15" id="KW-1278">Translocase</keyword>
<dbReference type="Gene3D" id="2.40.30.10">
    <property type="entry name" value="Translation factors"/>
    <property type="match status" value="1"/>
</dbReference>
<evidence type="ECO:0000259" key="27">
    <source>
        <dbReference type="PROSITE" id="PS51085"/>
    </source>
</evidence>
<evidence type="ECO:0000256" key="5">
    <source>
        <dbReference type="ARBA" id="ARBA00011309"/>
    </source>
</evidence>
<keyword evidence="14" id="KW-0274">FAD</keyword>
<organism evidence="29 30">
    <name type="scientific">Brucella pseudogrignonensis</name>
    <dbReference type="NCBI Taxonomy" id="419475"/>
    <lineage>
        <taxon>Bacteria</taxon>
        <taxon>Pseudomonadati</taxon>
        <taxon>Pseudomonadota</taxon>
        <taxon>Alphaproteobacteria</taxon>
        <taxon>Hyphomicrobiales</taxon>
        <taxon>Brucellaceae</taxon>
        <taxon>Brucella/Ochrobactrum group</taxon>
        <taxon>Brucella</taxon>
    </lineage>
</organism>
<accession>A0A256GNA1</accession>
<dbReference type="FunFam" id="3.40.50.80:FF:000014">
    <property type="entry name" value="Na(+)-translocating NADH-quinone reductase subunit F"/>
    <property type="match status" value="1"/>
</dbReference>
<dbReference type="GO" id="GO:0006814">
    <property type="term" value="P:sodium ion transport"/>
    <property type="evidence" value="ECO:0007669"/>
    <property type="project" value="UniProtKB-KW"/>
</dbReference>
<evidence type="ECO:0000256" key="23">
    <source>
        <dbReference type="ARBA" id="ARBA00023201"/>
    </source>
</evidence>
<evidence type="ECO:0000256" key="22">
    <source>
        <dbReference type="ARBA" id="ARBA00023136"/>
    </source>
</evidence>
<evidence type="ECO:0000256" key="26">
    <source>
        <dbReference type="ARBA" id="ARBA00048891"/>
    </source>
</evidence>
<evidence type="ECO:0000256" key="14">
    <source>
        <dbReference type="ARBA" id="ARBA00022827"/>
    </source>
</evidence>
<keyword evidence="20" id="KW-0406">Ion transport</keyword>
<evidence type="ECO:0000256" key="9">
    <source>
        <dbReference type="ARBA" id="ARBA00022475"/>
    </source>
</evidence>
<dbReference type="Pfam" id="PF00111">
    <property type="entry name" value="Fer2"/>
    <property type="match status" value="1"/>
</dbReference>
<evidence type="ECO:0000313" key="29">
    <source>
        <dbReference type="EMBL" id="OYR28440.1"/>
    </source>
</evidence>
<evidence type="ECO:0000313" key="30">
    <source>
        <dbReference type="Proteomes" id="UP000216188"/>
    </source>
</evidence>
<dbReference type="GO" id="GO:0016655">
    <property type="term" value="F:oxidoreductase activity, acting on NAD(P)H, quinone or similar compound as acceptor"/>
    <property type="evidence" value="ECO:0007669"/>
    <property type="project" value="InterPro"/>
</dbReference>
<dbReference type="InterPro" id="IPR036010">
    <property type="entry name" value="2Fe-2S_ferredoxin-like_sf"/>
</dbReference>
<evidence type="ECO:0000256" key="12">
    <source>
        <dbReference type="ARBA" id="ARBA00022714"/>
    </source>
</evidence>
<dbReference type="InterPro" id="IPR001041">
    <property type="entry name" value="2Fe-2S_ferredoxin-type"/>
</dbReference>
<keyword evidence="11" id="KW-0285">Flavoprotein</keyword>
<dbReference type="AlphaFoldDB" id="A0A256GNA1"/>
<dbReference type="InterPro" id="IPR001433">
    <property type="entry name" value="OxRdtase_FAD/NAD-bd"/>
</dbReference>
<dbReference type="GO" id="GO:0005886">
    <property type="term" value="C:plasma membrane"/>
    <property type="evidence" value="ECO:0007669"/>
    <property type="project" value="UniProtKB-SubCell"/>
</dbReference>
<feature type="domain" description="2Fe-2S ferredoxin-type" evidence="27">
    <location>
        <begin position="33"/>
        <end position="125"/>
    </location>
</feature>
<evidence type="ECO:0000256" key="2">
    <source>
        <dbReference type="ARBA" id="ARBA00002972"/>
    </source>
</evidence>
<dbReference type="EMBL" id="NNRM01000015">
    <property type="protein sequence ID" value="OYR28440.1"/>
    <property type="molecule type" value="Genomic_DNA"/>
</dbReference>
<dbReference type="GO" id="GO:0046872">
    <property type="term" value="F:metal ion binding"/>
    <property type="evidence" value="ECO:0007669"/>
    <property type="project" value="UniProtKB-KW"/>
</dbReference>
<dbReference type="SUPFAM" id="SSF54292">
    <property type="entry name" value="2Fe-2S ferredoxin-like"/>
    <property type="match status" value="1"/>
</dbReference>
<proteinExistence type="inferred from homology"/>
<reference evidence="29 30" key="1">
    <citation type="submission" date="2017-07" db="EMBL/GenBank/DDBJ databases">
        <title>Phylogenetic study on the rhizospheric bacterium Ochrobactrum sp. A44.</title>
        <authorList>
            <person name="Krzyzanowska D.M."/>
            <person name="Ossowicki A."/>
            <person name="Rajewska M."/>
            <person name="Maciag T."/>
            <person name="Kaczynski Z."/>
            <person name="Czerwicka M."/>
            <person name="Jafra S."/>
        </authorList>
    </citation>
    <scope>NUCLEOTIDE SEQUENCE [LARGE SCALE GENOMIC DNA]</scope>
    <source>
        <strain evidence="29 30">CCUG 30717</strain>
    </source>
</reference>
<keyword evidence="21 29" id="KW-0830">Ubiquinone</keyword>
<dbReference type="InterPro" id="IPR008333">
    <property type="entry name" value="Cbr1-like_FAD-bd_dom"/>
</dbReference>
<dbReference type="CDD" id="cd00207">
    <property type="entry name" value="fer2"/>
    <property type="match status" value="1"/>
</dbReference>
<keyword evidence="30" id="KW-1185">Reference proteome</keyword>
<dbReference type="InterPro" id="IPR010205">
    <property type="entry name" value="NqrF"/>
</dbReference>
<dbReference type="NCBIfam" id="TIGR01941">
    <property type="entry name" value="nqrF"/>
    <property type="match status" value="1"/>
</dbReference>
<keyword evidence="12" id="KW-0001">2Fe-2S</keyword>
<dbReference type="PROSITE" id="PS51085">
    <property type="entry name" value="2FE2S_FER_2"/>
    <property type="match status" value="1"/>
</dbReference>
<dbReference type="InterPro" id="IPR017938">
    <property type="entry name" value="Riboflavin_synthase-like_b-brl"/>
</dbReference>
<dbReference type="Pfam" id="PF00970">
    <property type="entry name" value="FAD_binding_6"/>
    <property type="match status" value="1"/>
</dbReference>
<evidence type="ECO:0000256" key="25">
    <source>
        <dbReference type="ARBA" id="ARBA00030787"/>
    </source>
</evidence>
<evidence type="ECO:0000256" key="20">
    <source>
        <dbReference type="ARBA" id="ARBA00023065"/>
    </source>
</evidence>
<evidence type="ECO:0000256" key="21">
    <source>
        <dbReference type="ARBA" id="ARBA00023075"/>
    </source>
</evidence>
<dbReference type="PANTHER" id="PTHR43644">
    <property type="entry name" value="NA(+)-TRANSLOCATING NADH-QUINONE REDUCTASE SUBUNIT"/>
    <property type="match status" value="1"/>
</dbReference>
<gene>
    <name evidence="29" type="primary">nqrF</name>
    <name evidence="29" type="ORF">CEV34_1153</name>
</gene>
<dbReference type="PRINTS" id="PR00406">
    <property type="entry name" value="CYTB5RDTASE"/>
</dbReference>
<comment type="catalytic activity">
    <reaction evidence="26">
        <text>a ubiquinone + n Na(+)(in) + NADH + H(+) = a ubiquinol + n Na(+)(out) + NAD(+)</text>
        <dbReference type="Rhea" id="RHEA:47748"/>
        <dbReference type="Rhea" id="RHEA-COMP:9565"/>
        <dbReference type="Rhea" id="RHEA-COMP:9566"/>
        <dbReference type="ChEBI" id="CHEBI:15378"/>
        <dbReference type="ChEBI" id="CHEBI:16389"/>
        <dbReference type="ChEBI" id="CHEBI:17976"/>
        <dbReference type="ChEBI" id="CHEBI:29101"/>
        <dbReference type="ChEBI" id="CHEBI:57540"/>
        <dbReference type="ChEBI" id="CHEBI:57945"/>
        <dbReference type="EC" id="7.2.1.1"/>
    </reaction>
</comment>
<protein>
    <recommendedName>
        <fullName evidence="7">Na(+)-translocating NADH-quinone reductase subunit F</fullName>
        <ecNumber evidence="6">7.2.1.1</ecNumber>
    </recommendedName>
    <alternativeName>
        <fullName evidence="25">NQR complex subunit F</fullName>
    </alternativeName>
    <alternativeName>
        <fullName evidence="24">NQR-1 subunit F</fullName>
    </alternativeName>
</protein>
<dbReference type="EC" id="7.2.1.1" evidence="6"/>
<dbReference type="RefSeq" id="WP_009450482.1">
    <property type="nucleotide sequence ID" value="NZ_JBHEEM010000016.1"/>
</dbReference>
<dbReference type="PROSITE" id="PS51384">
    <property type="entry name" value="FAD_FR"/>
    <property type="match status" value="1"/>
</dbReference>
<evidence type="ECO:0000256" key="4">
    <source>
        <dbReference type="ARBA" id="ARBA00005570"/>
    </source>
</evidence>
<dbReference type="CDD" id="cd06188">
    <property type="entry name" value="NADH_quinone_reductase"/>
    <property type="match status" value="1"/>
</dbReference>
<keyword evidence="9" id="KW-1003">Cell membrane</keyword>
<keyword evidence="18" id="KW-0520">NAD</keyword>
<dbReference type="Pfam" id="PF00175">
    <property type="entry name" value="NAD_binding_1"/>
    <property type="match status" value="1"/>
</dbReference>
<evidence type="ECO:0000256" key="10">
    <source>
        <dbReference type="ARBA" id="ARBA00022519"/>
    </source>
</evidence>
<dbReference type="PRINTS" id="PR00371">
    <property type="entry name" value="FPNCR"/>
</dbReference>
<comment type="caution">
    <text evidence="29">The sequence shown here is derived from an EMBL/GenBank/DDBJ whole genome shotgun (WGS) entry which is preliminary data.</text>
</comment>
<dbReference type="SUPFAM" id="SSF63380">
    <property type="entry name" value="Riboflavin synthase domain-like"/>
    <property type="match status" value="1"/>
</dbReference>
<evidence type="ECO:0000256" key="17">
    <source>
        <dbReference type="ARBA" id="ARBA00023014"/>
    </source>
</evidence>
<evidence type="ECO:0000256" key="7">
    <source>
        <dbReference type="ARBA" id="ARBA00019729"/>
    </source>
</evidence>
<evidence type="ECO:0000256" key="6">
    <source>
        <dbReference type="ARBA" id="ARBA00013099"/>
    </source>
</evidence>
<evidence type="ECO:0000256" key="1">
    <source>
        <dbReference type="ARBA" id="ARBA00001974"/>
    </source>
</evidence>
<dbReference type="InterPro" id="IPR017927">
    <property type="entry name" value="FAD-bd_FR_type"/>
</dbReference>
<evidence type="ECO:0000256" key="18">
    <source>
        <dbReference type="ARBA" id="ARBA00023027"/>
    </source>
</evidence>
<evidence type="ECO:0000256" key="3">
    <source>
        <dbReference type="ARBA" id="ARBA00004533"/>
    </source>
</evidence>
<sequence>MTEILLGIGFISLLLVALAAVVHKVREYLLPSRPVAVTVNGGREIGALANFKLLDILNSNGIAVPSGCAGAGTCGLCRVSGVTGTGEPLPTERARLSPADVRAGMRLACQIVVRNDLAVTVPDEVLGITTMNCRVASSRSVTPLIKEIVLALPEGAEFDFRAGNFVQVTAPAYRLDFSGIALEPQHAAEWKKLGIDKLSSQSPQPVSRAYSVASRPKDVGMIVLNIRLATPPPAKPHAPPGIVSSWLFGLREGDPIEVAGPYGHFGAQDTGREMVFIGGGVGMAPLRAIITDMLERQGSRRKISFWYGARSRGELFYADEFDELARRHENFRWVPALSEPARNDPWDGELGFVHDVVFRAYLKDHPAPEDCEYYLCGPPLMIEAIYAMLDECGVESESIFNDDFGI</sequence>
<keyword evidence="29" id="KW-0560">Oxidoreductase</keyword>
<evidence type="ECO:0000256" key="13">
    <source>
        <dbReference type="ARBA" id="ARBA00022723"/>
    </source>
</evidence>
<dbReference type="InterPro" id="IPR001709">
    <property type="entry name" value="Flavoprot_Pyr_Nucl_cyt_Rdtase"/>
</dbReference>
<evidence type="ECO:0000256" key="24">
    <source>
        <dbReference type="ARBA" id="ARBA00030032"/>
    </source>
</evidence>
<keyword evidence="23" id="KW-0739">Sodium transport</keyword>
<comment type="subunit">
    <text evidence="5">Composed of six subunits; NqrA, NqrB, NqrC, NqrD, NqrE and NqrF.</text>
</comment>
<evidence type="ECO:0000256" key="8">
    <source>
        <dbReference type="ARBA" id="ARBA00022448"/>
    </source>
</evidence>